<accession>A0ABT3JEA0</accession>
<dbReference type="Gene3D" id="3.30.428.10">
    <property type="entry name" value="HIT-like"/>
    <property type="match status" value="1"/>
</dbReference>
<dbReference type="Proteomes" id="UP001526246">
    <property type="component" value="Unassembled WGS sequence"/>
</dbReference>
<feature type="short sequence motif" description="Histidine triad motif" evidence="1">
    <location>
        <begin position="564"/>
        <end position="568"/>
    </location>
</feature>
<dbReference type="InterPro" id="IPR049311">
    <property type="entry name" value="GIY_YIG_cat"/>
</dbReference>
<evidence type="ECO:0000259" key="2">
    <source>
        <dbReference type="PROSITE" id="PS51084"/>
    </source>
</evidence>
<sequence>MVFDQRGRSELRDVAKRPGNQACSVRQKWAADTMREIEADLLRPVRFYTATDIVGAGCAAPAQPGIYAWYFNTIPGNIDVSGCHVHHGRTLLYVGISPSKPPTNGKPPSSSTVRRRLQTHFGGNASGSTLRLTLGCLLADELGIQLRRVGSGGRYTFTNPGERRLDDWMAANAFVVWHVCEQPWKVEEEVLASGLPLPLNISGNPCAAHSEYLLPVRRSARLGADQLPVISDNGGPRRVPAKSAVESLRVEPIRAAKPADQSSTEMSDAHQRLRSFLTSEMRMSHIYQPVMLKCLLSAGGSADRTAIARAILEHDPSQVEYYEQIVQNMVGRVLTAKRDLVRRDGRAYYLIGREQLSDSEKRDLISICEDQIDRYLEARGKAIWEHRRRQGRLISGSVRYEVLKRARFRCELCGTPADEKALEVDHIIPRNHGGSDDIINLQALCYTCNAAKRDRDDTDLRGNSKIYDERETGCLFCEVGERNMIAENRLAFVRRDGFPVTELHTLVIPKRHVSSYFNLSQPELNAIHQLLAEEKMQLAAADRTIVGFNIGMNDGAVAGQTIMHCHVHLIPRRAGDVAEPRGGVRHVIPGKGNYESKS</sequence>
<dbReference type="CDD" id="cd00085">
    <property type="entry name" value="HNHc"/>
    <property type="match status" value="1"/>
</dbReference>
<reference evidence="3 4" key="1">
    <citation type="submission" date="2022-10" db="EMBL/GenBank/DDBJ databases">
        <title>Sphingomonas sp.</title>
        <authorList>
            <person name="Jin C."/>
        </authorList>
    </citation>
    <scope>NUCLEOTIDE SEQUENCE [LARGE SCALE GENOMIC DNA]</scope>
    <source>
        <strain evidence="3 4">BN140010</strain>
    </source>
</reference>
<dbReference type="RefSeq" id="WP_264881641.1">
    <property type="nucleotide sequence ID" value="NZ_JAPDOB010000001.1"/>
</dbReference>
<keyword evidence="4" id="KW-1185">Reference proteome</keyword>
<name>A0ABT3JEA0_9SPHN</name>
<dbReference type="InterPro" id="IPR036265">
    <property type="entry name" value="HIT-like_sf"/>
</dbReference>
<comment type="caution">
    <text evidence="3">The sequence shown here is derived from an EMBL/GenBank/DDBJ whole genome shotgun (WGS) entry which is preliminary data.</text>
</comment>
<evidence type="ECO:0000313" key="4">
    <source>
        <dbReference type="Proteomes" id="UP001526246"/>
    </source>
</evidence>
<dbReference type="InterPro" id="IPR003615">
    <property type="entry name" value="HNH_nuc"/>
</dbReference>
<dbReference type="SMART" id="SM00507">
    <property type="entry name" value="HNHc"/>
    <property type="match status" value="1"/>
</dbReference>
<organism evidence="3 4">
    <name type="scientific">Sphingomonas arvum</name>
    <dbReference type="NCBI Taxonomy" id="2992113"/>
    <lineage>
        <taxon>Bacteria</taxon>
        <taxon>Pseudomonadati</taxon>
        <taxon>Pseudomonadota</taxon>
        <taxon>Alphaproteobacteria</taxon>
        <taxon>Sphingomonadales</taxon>
        <taxon>Sphingomonadaceae</taxon>
        <taxon>Sphingomonas</taxon>
    </lineage>
</organism>
<protein>
    <submittedName>
        <fullName evidence="3">HIT domain-containing protein</fullName>
    </submittedName>
</protein>
<dbReference type="Pfam" id="PF01844">
    <property type="entry name" value="HNH"/>
    <property type="match status" value="1"/>
</dbReference>
<dbReference type="Pfam" id="PF01230">
    <property type="entry name" value="HIT"/>
    <property type="match status" value="1"/>
</dbReference>
<dbReference type="PROSITE" id="PS51084">
    <property type="entry name" value="HIT_2"/>
    <property type="match status" value="1"/>
</dbReference>
<dbReference type="PANTHER" id="PTHR42997:SF1">
    <property type="entry name" value="AP-4-A PHOSPHORYLASE"/>
    <property type="match status" value="1"/>
</dbReference>
<dbReference type="SUPFAM" id="SSF54197">
    <property type="entry name" value="HIT-like"/>
    <property type="match status" value="1"/>
</dbReference>
<feature type="domain" description="HIT" evidence="2">
    <location>
        <begin position="472"/>
        <end position="579"/>
    </location>
</feature>
<evidence type="ECO:0000256" key="1">
    <source>
        <dbReference type="PROSITE-ProRule" id="PRU00464"/>
    </source>
</evidence>
<dbReference type="InterPro" id="IPR002711">
    <property type="entry name" value="HNH"/>
</dbReference>
<proteinExistence type="predicted"/>
<evidence type="ECO:0000313" key="3">
    <source>
        <dbReference type="EMBL" id="MCW3797406.1"/>
    </source>
</evidence>
<dbReference type="InterPro" id="IPR011146">
    <property type="entry name" value="HIT-like"/>
</dbReference>
<dbReference type="Gene3D" id="1.10.30.50">
    <property type="match status" value="1"/>
</dbReference>
<gene>
    <name evidence="3" type="ORF">OMW55_06255</name>
</gene>
<dbReference type="InterPro" id="IPR052908">
    <property type="entry name" value="AP-4-A_phosphorylase"/>
</dbReference>
<dbReference type="PANTHER" id="PTHR42997">
    <property type="entry name" value="HIT FAMILY HYDROLASE"/>
    <property type="match status" value="1"/>
</dbReference>
<dbReference type="EMBL" id="JAPDOB010000001">
    <property type="protein sequence ID" value="MCW3797406.1"/>
    <property type="molecule type" value="Genomic_DNA"/>
</dbReference>
<dbReference type="Pfam" id="PF20815">
    <property type="entry name" value="GIY_YIG_2"/>
    <property type="match status" value="1"/>
</dbReference>